<protein>
    <submittedName>
        <fullName evidence="2">Uncharacterized protein</fullName>
    </submittedName>
</protein>
<proteinExistence type="predicted"/>
<evidence type="ECO:0000256" key="1">
    <source>
        <dbReference type="SAM" id="Phobius"/>
    </source>
</evidence>
<keyword evidence="1" id="KW-0472">Membrane</keyword>
<accession>A0A9P6JVL0</accession>
<evidence type="ECO:0000313" key="2">
    <source>
        <dbReference type="EMBL" id="KAF9535562.1"/>
    </source>
</evidence>
<organism evidence="2 3">
    <name type="scientific">Crepidotus variabilis</name>
    <dbReference type="NCBI Taxonomy" id="179855"/>
    <lineage>
        <taxon>Eukaryota</taxon>
        <taxon>Fungi</taxon>
        <taxon>Dikarya</taxon>
        <taxon>Basidiomycota</taxon>
        <taxon>Agaricomycotina</taxon>
        <taxon>Agaricomycetes</taxon>
        <taxon>Agaricomycetidae</taxon>
        <taxon>Agaricales</taxon>
        <taxon>Agaricineae</taxon>
        <taxon>Crepidotaceae</taxon>
        <taxon>Crepidotus</taxon>
    </lineage>
</organism>
<keyword evidence="1" id="KW-1133">Transmembrane helix</keyword>
<dbReference type="EMBL" id="MU157824">
    <property type="protein sequence ID" value="KAF9535562.1"/>
    <property type="molecule type" value="Genomic_DNA"/>
</dbReference>
<keyword evidence="1" id="KW-0812">Transmembrane</keyword>
<keyword evidence="3" id="KW-1185">Reference proteome</keyword>
<dbReference type="Proteomes" id="UP000807306">
    <property type="component" value="Unassembled WGS sequence"/>
</dbReference>
<name>A0A9P6JVL0_9AGAR</name>
<comment type="caution">
    <text evidence="2">The sequence shown here is derived from an EMBL/GenBank/DDBJ whole genome shotgun (WGS) entry which is preliminary data.</text>
</comment>
<feature type="transmembrane region" description="Helical" evidence="1">
    <location>
        <begin position="47"/>
        <end position="66"/>
    </location>
</feature>
<gene>
    <name evidence="2" type="ORF">CPB83DRAFT_19700</name>
</gene>
<evidence type="ECO:0000313" key="3">
    <source>
        <dbReference type="Proteomes" id="UP000807306"/>
    </source>
</evidence>
<reference evidence="2" key="1">
    <citation type="submission" date="2020-11" db="EMBL/GenBank/DDBJ databases">
        <authorList>
            <consortium name="DOE Joint Genome Institute"/>
            <person name="Ahrendt S."/>
            <person name="Riley R."/>
            <person name="Andreopoulos W."/>
            <person name="Labutti K."/>
            <person name="Pangilinan J."/>
            <person name="Ruiz-Duenas F.J."/>
            <person name="Barrasa J.M."/>
            <person name="Sanchez-Garcia M."/>
            <person name="Camarero S."/>
            <person name="Miyauchi S."/>
            <person name="Serrano A."/>
            <person name="Linde D."/>
            <person name="Babiker R."/>
            <person name="Drula E."/>
            <person name="Ayuso-Fernandez I."/>
            <person name="Pacheco R."/>
            <person name="Padilla G."/>
            <person name="Ferreira P."/>
            <person name="Barriuso J."/>
            <person name="Kellner H."/>
            <person name="Castanera R."/>
            <person name="Alfaro M."/>
            <person name="Ramirez L."/>
            <person name="Pisabarro A.G."/>
            <person name="Kuo A."/>
            <person name="Tritt A."/>
            <person name="Lipzen A."/>
            <person name="He G."/>
            <person name="Yan M."/>
            <person name="Ng V."/>
            <person name="Cullen D."/>
            <person name="Martin F."/>
            <person name="Rosso M.-N."/>
            <person name="Henrissat B."/>
            <person name="Hibbett D."/>
            <person name="Martinez A.T."/>
            <person name="Grigoriev I.V."/>
        </authorList>
    </citation>
    <scope>NUCLEOTIDE SEQUENCE</scope>
    <source>
        <strain evidence="2">CBS 506.95</strain>
    </source>
</reference>
<dbReference type="AlphaFoldDB" id="A0A9P6JVL0"/>
<sequence>MHGFLISFPLLGTYNNVGNFVLTLFFQRTPSSDDSAVDSSILSSRTLSSTPVLFVGAVNLNFFSWLSRLSTRMKNHSPT</sequence>